<evidence type="ECO:0000256" key="3">
    <source>
        <dbReference type="ARBA" id="ARBA00022452"/>
    </source>
</evidence>
<dbReference type="Gene3D" id="2.40.170.20">
    <property type="entry name" value="TonB-dependent receptor, beta-barrel domain"/>
    <property type="match status" value="1"/>
</dbReference>
<dbReference type="Gene3D" id="2.170.130.10">
    <property type="entry name" value="TonB-dependent receptor, plug domain"/>
    <property type="match status" value="1"/>
</dbReference>
<feature type="domain" description="TonB-dependent receptor-like beta-barrel" evidence="11">
    <location>
        <begin position="446"/>
        <end position="961"/>
    </location>
</feature>
<accession>A0ABN5WJD8</accession>
<dbReference type="PROSITE" id="PS52016">
    <property type="entry name" value="TONB_DEPENDENT_REC_3"/>
    <property type="match status" value="1"/>
</dbReference>
<dbReference type="InterPro" id="IPR039426">
    <property type="entry name" value="TonB-dep_rcpt-like"/>
</dbReference>
<evidence type="ECO:0000313" key="14">
    <source>
        <dbReference type="Proteomes" id="UP001059971"/>
    </source>
</evidence>
<keyword evidence="2 8" id="KW-0813">Transport</keyword>
<evidence type="ECO:0000256" key="9">
    <source>
        <dbReference type="RuleBase" id="RU003357"/>
    </source>
</evidence>
<comment type="subcellular location">
    <subcellularLocation>
        <location evidence="1 8">Cell outer membrane</location>
        <topology evidence="1 8">Multi-pass membrane protein</topology>
    </subcellularLocation>
</comment>
<feature type="chain" id="PRO_5045239798" evidence="10">
    <location>
        <begin position="42"/>
        <end position="991"/>
    </location>
</feature>
<keyword evidence="3 8" id="KW-1134">Transmembrane beta strand</keyword>
<name>A0ABN5WJD8_9SPHN</name>
<dbReference type="InterPro" id="IPR037066">
    <property type="entry name" value="Plug_dom_sf"/>
</dbReference>
<keyword evidence="5 9" id="KW-0798">TonB box</keyword>
<evidence type="ECO:0000259" key="11">
    <source>
        <dbReference type="Pfam" id="PF00593"/>
    </source>
</evidence>
<keyword evidence="10" id="KW-0732">Signal</keyword>
<evidence type="ECO:0000256" key="7">
    <source>
        <dbReference type="ARBA" id="ARBA00023237"/>
    </source>
</evidence>
<evidence type="ECO:0000259" key="12">
    <source>
        <dbReference type="Pfam" id="PF07715"/>
    </source>
</evidence>
<feature type="signal peptide" evidence="10">
    <location>
        <begin position="1"/>
        <end position="41"/>
    </location>
</feature>
<dbReference type="PANTHER" id="PTHR47234">
    <property type="match status" value="1"/>
</dbReference>
<dbReference type="InterPro" id="IPR000531">
    <property type="entry name" value="Beta-barrel_TonB"/>
</dbReference>
<evidence type="ECO:0000256" key="8">
    <source>
        <dbReference type="PROSITE-ProRule" id="PRU01360"/>
    </source>
</evidence>
<dbReference type="SUPFAM" id="SSF56935">
    <property type="entry name" value="Porins"/>
    <property type="match status" value="1"/>
</dbReference>
<evidence type="ECO:0000256" key="2">
    <source>
        <dbReference type="ARBA" id="ARBA00022448"/>
    </source>
</evidence>
<evidence type="ECO:0000256" key="10">
    <source>
        <dbReference type="SAM" id="SignalP"/>
    </source>
</evidence>
<organism evidence="13 14">
    <name type="scientific">Sphingomonas bisphenolicum</name>
    <dbReference type="NCBI Taxonomy" id="296544"/>
    <lineage>
        <taxon>Bacteria</taxon>
        <taxon>Pseudomonadati</taxon>
        <taxon>Pseudomonadota</taxon>
        <taxon>Alphaproteobacteria</taxon>
        <taxon>Sphingomonadales</taxon>
        <taxon>Sphingomonadaceae</taxon>
        <taxon>Sphingomonas</taxon>
    </lineage>
</organism>
<dbReference type="Pfam" id="PF00593">
    <property type="entry name" value="TonB_dep_Rec_b-barrel"/>
    <property type="match status" value="1"/>
</dbReference>
<dbReference type="RefSeq" id="WP_261934200.1">
    <property type="nucleotide sequence ID" value="NZ_AP018817.1"/>
</dbReference>
<evidence type="ECO:0000256" key="5">
    <source>
        <dbReference type="ARBA" id="ARBA00023077"/>
    </source>
</evidence>
<keyword evidence="4 8" id="KW-0812">Transmembrane</keyword>
<comment type="similarity">
    <text evidence="8 9">Belongs to the TonB-dependent receptor family.</text>
</comment>
<keyword evidence="7 8" id="KW-0998">Cell outer membrane</keyword>
<dbReference type="EMBL" id="AP018817">
    <property type="protein sequence ID" value="BBF69661.1"/>
    <property type="molecule type" value="Genomic_DNA"/>
</dbReference>
<keyword evidence="14" id="KW-1185">Reference proteome</keyword>
<reference evidence="13" key="1">
    <citation type="submission" date="2018-07" db="EMBL/GenBank/DDBJ databases">
        <title>Complete genome sequence of Sphingomonas bisphenolicum strain AO1, a bisphenol A degradative bacterium isolated from Japanese farm field.</title>
        <authorList>
            <person name="Murakami M."/>
            <person name="Koh M."/>
            <person name="Koba S."/>
            <person name="Matsumura Y."/>
        </authorList>
    </citation>
    <scope>NUCLEOTIDE SEQUENCE</scope>
    <source>
        <strain evidence="13">AO1</strain>
    </source>
</reference>
<keyword evidence="6 8" id="KW-0472">Membrane</keyword>
<dbReference type="InterPro" id="IPR036942">
    <property type="entry name" value="Beta-barrel_TonB_sf"/>
</dbReference>
<evidence type="ECO:0000256" key="1">
    <source>
        <dbReference type="ARBA" id="ARBA00004571"/>
    </source>
</evidence>
<dbReference type="Pfam" id="PF07715">
    <property type="entry name" value="Plug"/>
    <property type="match status" value="1"/>
</dbReference>
<sequence length="991" mass="104408">MRYHEDVAKSHSHFLGSRAALLRAALLGGASLLFMAGTASAQQAAESGTAAPAPQSGVEGSADTAGQDIVVTASRLSRSGYTAPTPTTVIGQEFLESRAITNVGDAINRVPAFRAAVSPNAGGLGNTGAFLADLRGLGPTRTLVLLDRGRLPQTIVPGVTTTAGSTDLNVIPTVLIRNSDVVTGGASAAYGSDAVAGVINFQIDDKFEGIKGSVQYSQTRYKDAKSKFATLAGGTSFADGRGHIVAGFEYNDDGGTGYYNTARGWGRQAWNSAVIANRPAGTPSTVLGPNGNYYGAASSGGVIQTAGALRGLAFVPTANGGVTTTTFSRGLSNMTASLDFFTPEALAANAAAGINNLNTQQLRPEQTRYSAMGRVSFDLNDSLTVYVEPLYSNVTTTGIILVRRDGAGAGPALNIARDNPYLAQALTAEQLAQVPTTGLAIGYSGQAFGPNVRRIENEVIRVQSGVKGDLGGSWKWDASYLFGQNTSDVRISNNFNNVNFRNALDAVSVDGQIVCRNAAARAAGCVPINILGTPHVSDAAKSYILGTATGRGRTRLHDFAANIQGEPFSTWAGPVSVGVGAEYRRESVELTTDALSRSNSWLSGTGLTLPQVSQNVKEVYAEAIVPLAQDMAFARKIEFNGAARLTDYSTSGSVTTWKAGLTWEVIDGLMFRTTRSRDIRAPNLIDLFTPQTQSLPLPADPRPGIAAPTNSAGFIVGGNADLKPEKSITQTVGVTWQPSFLRALRLSVDYYNIGIKDAITSTGTQGVVNNCFVGGIYTGNSWCSLISFANNDPVAGQLTGVRGITANVAQFKTRGLDFQATYSQNLDDVGLAGTLTTNLLATHVMSFKSSIDVSTLFPNGIDRAGQTGAQFGGPAGLPKWLFNLTLDYELDRLGLNANVRYVSPSSQNNGLFGPDEPEYNPALTTSISNNNIPAVAYLDLGARYSFGADKQFTVYFNVDNVFDKDPPLPANGSAYYDLMGRTYKGGVRFKF</sequence>
<evidence type="ECO:0000313" key="13">
    <source>
        <dbReference type="EMBL" id="BBF69661.1"/>
    </source>
</evidence>
<proteinExistence type="inferred from homology"/>
<keyword evidence="13" id="KW-0675">Receptor</keyword>
<dbReference type="Proteomes" id="UP001059971">
    <property type="component" value="Chromosome 1"/>
</dbReference>
<feature type="domain" description="TonB-dependent receptor plug" evidence="12">
    <location>
        <begin position="82"/>
        <end position="198"/>
    </location>
</feature>
<evidence type="ECO:0000256" key="4">
    <source>
        <dbReference type="ARBA" id="ARBA00022692"/>
    </source>
</evidence>
<dbReference type="PANTHER" id="PTHR47234:SF3">
    <property type="entry name" value="SECRETIN_TONB SHORT N-TERMINAL DOMAIN-CONTAINING PROTEIN"/>
    <property type="match status" value="1"/>
</dbReference>
<evidence type="ECO:0000256" key="6">
    <source>
        <dbReference type="ARBA" id="ARBA00023136"/>
    </source>
</evidence>
<protein>
    <submittedName>
        <fullName evidence="13">TonB-dependent receptor</fullName>
    </submittedName>
</protein>
<gene>
    <name evidence="13" type="primary">btuB_4</name>
    <name evidence="13" type="ORF">SBA_ch1_18610</name>
</gene>
<dbReference type="InterPro" id="IPR012910">
    <property type="entry name" value="Plug_dom"/>
</dbReference>